<proteinExistence type="evidence at transcript level"/>
<accession>B4FY05</accession>
<reference evidence="1" key="1">
    <citation type="journal article" date="2009" name="PLoS Genet.">
        <title>Sequencing, mapping, and analysis of 27,455 maize full-length cDNAs.</title>
        <authorList>
            <person name="Soderlund C."/>
            <person name="Descour A."/>
            <person name="Kudrna D."/>
            <person name="Bomhoff M."/>
            <person name="Boyd L."/>
            <person name="Currie J."/>
            <person name="Angelova A."/>
            <person name="Collura K."/>
            <person name="Wissotski M."/>
            <person name="Ashley E."/>
            <person name="Morrow D."/>
            <person name="Fernandes J."/>
            <person name="Walbot V."/>
            <person name="Yu Y."/>
        </authorList>
    </citation>
    <scope>NUCLEOTIDE SEQUENCE</scope>
    <source>
        <strain evidence="1">B73</strain>
    </source>
</reference>
<dbReference type="EMBL" id="BT041993">
    <property type="protein sequence ID" value="ACF86998.1"/>
    <property type="molecule type" value="mRNA"/>
</dbReference>
<name>B4FY05_MAIZE</name>
<protein>
    <submittedName>
        <fullName evidence="1">Uncharacterized protein</fullName>
    </submittedName>
</protein>
<evidence type="ECO:0000313" key="1">
    <source>
        <dbReference type="EMBL" id="ACF86998.1"/>
    </source>
</evidence>
<sequence>MDISEFRELCLCST</sequence>
<organism evidence="1">
    <name type="scientific">Zea mays</name>
    <name type="common">Maize</name>
    <dbReference type="NCBI Taxonomy" id="4577"/>
    <lineage>
        <taxon>Eukaryota</taxon>
        <taxon>Viridiplantae</taxon>
        <taxon>Streptophyta</taxon>
        <taxon>Embryophyta</taxon>
        <taxon>Tracheophyta</taxon>
        <taxon>Spermatophyta</taxon>
        <taxon>Magnoliopsida</taxon>
        <taxon>Liliopsida</taxon>
        <taxon>Poales</taxon>
        <taxon>Poaceae</taxon>
        <taxon>PACMAD clade</taxon>
        <taxon>Panicoideae</taxon>
        <taxon>Andropogonodae</taxon>
        <taxon>Andropogoneae</taxon>
        <taxon>Tripsacinae</taxon>
        <taxon>Zea</taxon>
    </lineage>
</organism>